<organism evidence="1">
    <name type="scientific">marine metagenome</name>
    <dbReference type="NCBI Taxonomy" id="408172"/>
    <lineage>
        <taxon>unclassified sequences</taxon>
        <taxon>metagenomes</taxon>
        <taxon>ecological metagenomes</taxon>
    </lineage>
</organism>
<dbReference type="Gene3D" id="3.40.50.450">
    <property type="match status" value="1"/>
</dbReference>
<gene>
    <name evidence="1" type="ORF">METZ01_LOCUS13570</name>
</gene>
<evidence type="ECO:0000313" key="1">
    <source>
        <dbReference type="EMBL" id="SUZ60716.1"/>
    </source>
</evidence>
<protein>
    <submittedName>
        <fullName evidence="1">Uncharacterized protein</fullName>
    </submittedName>
</protein>
<dbReference type="SUPFAM" id="SSF52309">
    <property type="entry name" value="N-(deoxy)ribosyltransferase-like"/>
    <property type="match status" value="1"/>
</dbReference>
<sequence>MGYDIVSKWIDVPCGTVENPTGAKLLTPKEKTQLWIDCAREVAEADMLIAYAETGDKQRGVLVEIGGALSAGTPVYLIGDCKSFTPNQFSDAAYCNHPLFTRLPTTNWRKGYLMAVTAYRDCEKQILAEKAATYYSYAMKIAADIEERFGVDEKIDS</sequence>
<dbReference type="AlphaFoldDB" id="A0A381P1B2"/>
<accession>A0A381P1B2</accession>
<name>A0A381P1B2_9ZZZZ</name>
<reference evidence="1" key="1">
    <citation type="submission" date="2018-05" db="EMBL/GenBank/DDBJ databases">
        <authorList>
            <person name="Lanie J.A."/>
            <person name="Ng W.-L."/>
            <person name="Kazmierczak K.M."/>
            <person name="Andrzejewski T.M."/>
            <person name="Davidsen T.M."/>
            <person name="Wayne K.J."/>
            <person name="Tettelin H."/>
            <person name="Glass J.I."/>
            <person name="Rusch D."/>
            <person name="Podicherti R."/>
            <person name="Tsui H.-C.T."/>
            <person name="Winkler M.E."/>
        </authorList>
    </citation>
    <scope>NUCLEOTIDE SEQUENCE</scope>
</reference>
<proteinExistence type="predicted"/>
<dbReference type="EMBL" id="UINC01000761">
    <property type="protein sequence ID" value="SUZ60716.1"/>
    <property type="molecule type" value="Genomic_DNA"/>
</dbReference>